<reference evidence="1 2" key="2">
    <citation type="submission" date="2012-02" db="EMBL/GenBank/DDBJ databases">
        <title>Improved High-Quality Draft sequence of Eubacterium cellulosolvens 6.</title>
        <authorList>
            <consortium name="US DOE Joint Genome Institute"/>
            <person name="Lucas S."/>
            <person name="Han J."/>
            <person name="Lapidus A."/>
            <person name="Cheng J.-F."/>
            <person name="Goodwin L."/>
            <person name="Pitluck S."/>
            <person name="Peters L."/>
            <person name="Mikhailova N."/>
            <person name="Gu W."/>
            <person name="Detter J.C."/>
            <person name="Han C."/>
            <person name="Tapia R."/>
            <person name="Land M."/>
            <person name="Hauser L."/>
            <person name="Kyrpides N."/>
            <person name="Ivanova N."/>
            <person name="Pagani I."/>
            <person name="Johnson E."/>
            <person name="Mukhopadhyay B."/>
            <person name="Anderson I."/>
            <person name="Woyke T."/>
        </authorList>
    </citation>
    <scope>NUCLEOTIDE SEQUENCE [LARGE SCALE GENOMIC DNA]</scope>
    <source>
        <strain evidence="1 2">6</strain>
    </source>
</reference>
<dbReference type="AlphaFoldDB" id="I5AQ39"/>
<dbReference type="EMBL" id="CM001487">
    <property type="protein sequence ID" value="EIM55912.1"/>
    <property type="molecule type" value="Genomic_DNA"/>
</dbReference>
<dbReference type="HOGENOM" id="CLU_170167_1_0_9"/>
<protein>
    <submittedName>
        <fullName evidence="1">Uncharacterized protein</fullName>
    </submittedName>
</protein>
<gene>
    <name evidence="1" type="ORF">EubceDRAFT1_0041</name>
</gene>
<reference evidence="1 2" key="1">
    <citation type="submission" date="2010-08" db="EMBL/GenBank/DDBJ databases">
        <authorList>
            <consortium name="US DOE Joint Genome Institute (JGI-PGF)"/>
            <person name="Lucas S."/>
            <person name="Copeland A."/>
            <person name="Lapidus A."/>
            <person name="Cheng J.-F."/>
            <person name="Bruce D."/>
            <person name="Goodwin L."/>
            <person name="Pitluck S."/>
            <person name="Land M.L."/>
            <person name="Hauser L."/>
            <person name="Chang Y.-J."/>
            <person name="Anderson I.J."/>
            <person name="Johnson E."/>
            <person name="Mulhopadhyay B."/>
            <person name="Kyrpides N."/>
            <person name="Woyke T.J."/>
        </authorList>
    </citation>
    <scope>NUCLEOTIDE SEQUENCE [LARGE SCALE GENOMIC DNA]</scope>
    <source>
        <strain evidence="1 2">6</strain>
    </source>
</reference>
<evidence type="ECO:0000313" key="2">
    <source>
        <dbReference type="Proteomes" id="UP000005753"/>
    </source>
</evidence>
<proteinExistence type="predicted"/>
<name>I5AQ39_EUBC6</name>
<organism evidence="1 2">
    <name type="scientific">Eubacterium cellulosolvens (strain ATCC 43171 / JCM 9499 / 6)</name>
    <name type="common">Cillobacterium cellulosolvens</name>
    <dbReference type="NCBI Taxonomy" id="633697"/>
    <lineage>
        <taxon>Bacteria</taxon>
        <taxon>Bacillati</taxon>
        <taxon>Bacillota</taxon>
        <taxon>Clostridia</taxon>
        <taxon>Eubacteriales</taxon>
        <taxon>Eubacteriaceae</taxon>
        <taxon>Eubacterium</taxon>
    </lineage>
</organism>
<dbReference type="OrthoDB" id="9804137at2"/>
<dbReference type="Proteomes" id="UP000005753">
    <property type="component" value="Chromosome"/>
</dbReference>
<evidence type="ECO:0000313" key="1">
    <source>
        <dbReference type="EMBL" id="EIM55912.1"/>
    </source>
</evidence>
<dbReference type="eggNOG" id="ENOG50326CD">
    <property type="taxonomic scope" value="Bacteria"/>
</dbReference>
<accession>I5AQ39</accession>
<sequence length="63" mass="6892">MATSSITKNFVISGKERVEAFADAIEAAANDKTPIHKVSARVLTDSRDIAKFMQKRKKANGAR</sequence>
<keyword evidence="2" id="KW-1185">Reference proteome</keyword>